<comment type="caution">
    <text evidence="1">The sequence shown here is derived from an EMBL/GenBank/DDBJ whole genome shotgun (WGS) entry which is preliminary data.</text>
</comment>
<dbReference type="EMBL" id="BGZK01003947">
    <property type="protein sequence ID" value="GBP05792.1"/>
    <property type="molecule type" value="Genomic_DNA"/>
</dbReference>
<organism evidence="1 2">
    <name type="scientific">Eumeta variegata</name>
    <name type="common">Bagworm moth</name>
    <name type="synonym">Eumeta japonica</name>
    <dbReference type="NCBI Taxonomy" id="151549"/>
    <lineage>
        <taxon>Eukaryota</taxon>
        <taxon>Metazoa</taxon>
        <taxon>Ecdysozoa</taxon>
        <taxon>Arthropoda</taxon>
        <taxon>Hexapoda</taxon>
        <taxon>Insecta</taxon>
        <taxon>Pterygota</taxon>
        <taxon>Neoptera</taxon>
        <taxon>Endopterygota</taxon>
        <taxon>Lepidoptera</taxon>
        <taxon>Glossata</taxon>
        <taxon>Ditrysia</taxon>
        <taxon>Tineoidea</taxon>
        <taxon>Psychidae</taxon>
        <taxon>Oiketicinae</taxon>
        <taxon>Eumeta</taxon>
    </lineage>
</organism>
<evidence type="ECO:0000313" key="2">
    <source>
        <dbReference type="Proteomes" id="UP000299102"/>
    </source>
</evidence>
<gene>
    <name evidence="1" type="ORF">EVAR_68029_1</name>
</gene>
<sequence>MRKHNANAERTSDACDVFILFTLSLTSAAPRDDDDEVRSSDSSLLIGPLHHQFVFDLTPARLGGPRAGSWLCHRFHCAALGNGLSVSAMQANDKLD</sequence>
<dbReference type="AlphaFoldDB" id="A0A4C1SUG4"/>
<accession>A0A4C1SUG4</accession>
<evidence type="ECO:0000313" key="1">
    <source>
        <dbReference type="EMBL" id="GBP05792.1"/>
    </source>
</evidence>
<protein>
    <submittedName>
        <fullName evidence="1">Uncharacterized protein</fullName>
    </submittedName>
</protein>
<reference evidence="1 2" key="1">
    <citation type="journal article" date="2019" name="Commun. Biol.">
        <title>The bagworm genome reveals a unique fibroin gene that provides high tensile strength.</title>
        <authorList>
            <person name="Kono N."/>
            <person name="Nakamura H."/>
            <person name="Ohtoshi R."/>
            <person name="Tomita M."/>
            <person name="Numata K."/>
            <person name="Arakawa K."/>
        </authorList>
    </citation>
    <scope>NUCLEOTIDE SEQUENCE [LARGE SCALE GENOMIC DNA]</scope>
</reference>
<proteinExistence type="predicted"/>
<keyword evidence="2" id="KW-1185">Reference proteome</keyword>
<name>A0A4C1SUG4_EUMVA</name>
<dbReference type="Proteomes" id="UP000299102">
    <property type="component" value="Unassembled WGS sequence"/>
</dbReference>